<feature type="domain" description="PAC" evidence="9">
    <location>
        <begin position="483"/>
        <end position="535"/>
    </location>
</feature>
<dbReference type="SUPFAM" id="SSF47384">
    <property type="entry name" value="Homodimeric domain of signal transducing histidine kinase"/>
    <property type="match status" value="1"/>
</dbReference>
<feature type="domain" description="Histidine kinase" evidence="7">
    <location>
        <begin position="667"/>
        <end position="883"/>
    </location>
</feature>
<dbReference type="InterPro" id="IPR005467">
    <property type="entry name" value="His_kinase_dom"/>
</dbReference>
<evidence type="ECO:0000256" key="2">
    <source>
        <dbReference type="ARBA" id="ARBA00012438"/>
    </source>
</evidence>
<dbReference type="AlphaFoldDB" id="A0A845BJW9"/>
<dbReference type="NCBIfam" id="TIGR00229">
    <property type="entry name" value="sensory_box"/>
    <property type="match status" value="2"/>
</dbReference>
<keyword evidence="4" id="KW-0808">Transferase</keyword>
<keyword evidence="6" id="KW-1133">Transmembrane helix</keyword>
<dbReference type="InterPro" id="IPR013656">
    <property type="entry name" value="PAS_4"/>
</dbReference>
<dbReference type="InterPro" id="IPR003594">
    <property type="entry name" value="HATPase_dom"/>
</dbReference>
<dbReference type="Gene3D" id="3.30.565.10">
    <property type="entry name" value="Histidine kinase-like ATPase, C-terminal domain"/>
    <property type="match status" value="1"/>
</dbReference>
<dbReference type="CDD" id="cd00130">
    <property type="entry name" value="PAS"/>
    <property type="match status" value="2"/>
</dbReference>
<dbReference type="PRINTS" id="PR00344">
    <property type="entry name" value="BCTRLSENSOR"/>
</dbReference>
<dbReference type="EC" id="2.7.13.3" evidence="2"/>
<protein>
    <recommendedName>
        <fullName evidence="2">histidine kinase</fullName>
        <ecNumber evidence="2">2.7.13.3</ecNumber>
    </recommendedName>
</protein>
<evidence type="ECO:0000259" key="9">
    <source>
        <dbReference type="PROSITE" id="PS50113"/>
    </source>
</evidence>
<dbReference type="PANTHER" id="PTHR43304:SF1">
    <property type="entry name" value="PAC DOMAIN-CONTAINING PROTEIN"/>
    <property type="match status" value="1"/>
</dbReference>
<reference evidence="10 11" key="1">
    <citation type="submission" date="2019-12" db="EMBL/GenBank/DDBJ databases">
        <title>Neisseriaceae gen. nov. sp. Genome sequencing and assembly.</title>
        <authorList>
            <person name="Liu Z."/>
            <person name="Li A."/>
        </authorList>
    </citation>
    <scope>NUCLEOTIDE SEQUENCE [LARGE SCALE GENOMIC DNA]</scope>
    <source>
        <strain evidence="10 11">B2N2-7</strain>
    </source>
</reference>
<gene>
    <name evidence="10" type="ORF">GQF02_06445</name>
</gene>
<dbReference type="Pfam" id="PF08448">
    <property type="entry name" value="PAS_4"/>
    <property type="match status" value="1"/>
</dbReference>
<dbReference type="PROSITE" id="PS50109">
    <property type="entry name" value="HIS_KIN"/>
    <property type="match status" value="1"/>
</dbReference>
<feature type="domain" description="PAS" evidence="8">
    <location>
        <begin position="284"/>
        <end position="354"/>
    </location>
</feature>
<dbReference type="InterPro" id="IPR035965">
    <property type="entry name" value="PAS-like_dom_sf"/>
</dbReference>
<dbReference type="PROSITE" id="PS50113">
    <property type="entry name" value="PAC"/>
    <property type="match status" value="1"/>
</dbReference>
<keyword evidence="11" id="KW-1185">Reference proteome</keyword>
<dbReference type="InterPro" id="IPR004358">
    <property type="entry name" value="Sig_transdc_His_kin-like_C"/>
</dbReference>
<dbReference type="Proteomes" id="UP000467214">
    <property type="component" value="Unassembled WGS sequence"/>
</dbReference>
<evidence type="ECO:0000313" key="10">
    <source>
        <dbReference type="EMBL" id="MXR36605.1"/>
    </source>
</evidence>
<dbReference type="SMART" id="SM00086">
    <property type="entry name" value="PAC"/>
    <property type="match status" value="2"/>
</dbReference>
<dbReference type="SUPFAM" id="SSF55785">
    <property type="entry name" value="PYP-like sensor domain (PAS domain)"/>
    <property type="match status" value="3"/>
</dbReference>
<feature type="domain" description="PAS" evidence="8">
    <location>
        <begin position="406"/>
        <end position="451"/>
    </location>
</feature>
<name>A0A845BJW9_9NEIS</name>
<evidence type="ECO:0000256" key="6">
    <source>
        <dbReference type="SAM" id="Phobius"/>
    </source>
</evidence>
<dbReference type="EMBL" id="WSSB01000005">
    <property type="protein sequence ID" value="MXR36605.1"/>
    <property type="molecule type" value="Genomic_DNA"/>
</dbReference>
<evidence type="ECO:0000256" key="5">
    <source>
        <dbReference type="ARBA" id="ARBA00022777"/>
    </source>
</evidence>
<dbReference type="InterPro" id="IPR000014">
    <property type="entry name" value="PAS"/>
</dbReference>
<dbReference type="SMART" id="SM00387">
    <property type="entry name" value="HATPase_c"/>
    <property type="match status" value="1"/>
</dbReference>
<dbReference type="InterPro" id="IPR013767">
    <property type="entry name" value="PAS_fold"/>
</dbReference>
<evidence type="ECO:0000259" key="8">
    <source>
        <dbReference type="PROSITE" id="PS50112"/>
    </source>
</evidence>
<keyword evidence="6" id="KW-0812">Transmembrane</keyword>
<dbReference type="InterPro" id="IPR052162">
    <property type="entry name" value="Sensor_kinase/Photoreceptor"/>
</dbReference>
<dbReference type="GO" id="GO:0000155">
    <property type="term" value="F:phosphorelay sensor kinase activity"/>
    <property type="evidence" value="ECO:0007669"/>
    <property type="project" value="InterPro"/>
</dbReference>
<dbReference type="InterPro" id="IPR001610">
    <property type="entry name" value="PAC"/>
</dbReference>
<dbReference type="CDD" id="cd00082">
    <property type="entry name" value="HisKA"/>
    <property type="match status" value="1"/>
</dbReference>
<keyword evidence="5" id="KW-0418">Kinase</keyword>
<organism evidence="10 11">
    <name type="scientific">Craterilacuibacter sinensis</name>
    <dbReference type="NCBI Taxonomy" id="2686017"/>
    <lineage>
        <taxon>Bacteria</taxon>
        <taxon>Pseudomonadati</taxon>
        <taxon>Pseudomonadota</taxon>
        <taxon>Betaproteobacteria</taxon>
        <taxon>Neisseriales</taxon>
        <taxon>Neisseriaceae</taxon>
        <taxon>Craterilacuibacter</taxon>
    </lineage>
</organism>
<proteinExistence type="predicted"/>
<dbReference type="Pfam" id="PF02518">
    <property type="entry name" value="HATPase_c"/>
    <property type="match status" value="1"/>
</dbReference>
<evidence type="ECO:0000313" key="11">
    <source>
        <dbReference type="Proteomes" id="UP000467214"/>
    </source>
</evidence>
<evidence type="ECO:0000259" key="7">
    <source>
        <dbReference type="PROSITE" id="PS50109"/>
    </source>
</evidence>
<feature type="transmembrane region" description="Helical" evidence="6">
    <location>
        <begin position="20"/>
        <end position="40"/>
    </location>
</feature>
<dbReference type="InterPro" id="IPR036097">
    <property type="entry name" value="HisK_dim/P_sf"/>
</dbReference>
<dbReference type="Gene3D" id="3.30.450.20">
    <property type="entry name" value="PAS domain"/>
    <property type="match status" value="3"/>
</dbReference>
<dbReference type="PANTHER" id="PTHR43304">
    <property type="entry name" value="PHYTOCHROME-LIKE PROTEIN CPH1"/>
    <property type="match status" value="1"/>
</dbReference>
<dbReference type="InterPro" id="IPR036890">
    <property type="entry name" value="HATPase_C_sf"/>
</dbReference>
<comment type="caution">
    <text evidence="10">The sequence shown here is derived from an EMBL/GenBank/DDBJ whole genome shotgun (WGS) entry which is preliminary data.</text>
</comment>
<comment type="catalytic activity">
    <reaction evidence="1">
        <text>ATP + protein L-histidine = ADP + protein N-phospho-L-histidine.</text>
        <dbReference type="EC" id="2.7.13.3"/>
    </reaction>
</comment>
<dbReference type="SMART" id="SM00091">
    <property type="entry name" value="PAS"/>
    <property type="match status" value="2"/>
</dbReference>
<evidence type="ECO:0000256" key="4">
    <source>
        <dbReference type="ARBA" id="ARBA00022679"/>
    </source>
</evidence>
<dbReference type="Pfam" id="PF00989">
    <property type="entry name" value="PAS"/>
    <property type="match status" value="1"/>
</dbReference>
<dbReference type="InterPro" id="IPR000700">
    <property type="entry name" value="PAS-assoc_C"/>
</dbReference>
<dbReference type="SUPFAM" id="SSF55874">
    <property type="entry name" value="ATPase domain of HSP90 chaperone/DNA topoisomerase II/histidine kinase"/>
    <property type="match status" value="1"/>
</dbReference>
<dbReference type="SMART" id="SM00388">
    <property type="entry name" value="HisKA"/>
    <property type="match status" value="1"/>
</dbReference>
<keyword evidence="3" id="KW-0597">Phosphoprotein</keyword>
<dbReference type="InterPro" id="IPR003661">
    <property type="entry name" value="HisK_dim/P_dom"/>
</dbReference>
<keyword evidence="6" id="KW-0472">Membrane</keyword>
<sequence length="890" mass="99999">MLPWFSRQTSGRRLPRWLRLVPNTTIVLFFLMMLLVWWMLDVREAEQRQVELVRDVQWAEQTIQLRLEDDVSQLATLVYAITHEEVKRADFERQAAELMANAPEIVQLTQFDAQGNWLAGAVLPEQFLPRLKGKEQTGLWPSLLLNARPVFSRPYKLSNQNWAFALLLPIQRQDRFAGAVMAVFDATAFVRHVPPAWFSEKYQLALQDQSGVTLARSAAPAQEYARSAARLILPGTGLVLRAHPLGSPFSSALTFQLALIGGLALLTLISLILLSRHIGRRIEAEDDRNMVYQMSQEMLGLMRADMTLLDVNPAFSAALGYSQAQLVGTSLLSYLQEEARESVREKLLRILDGTEPDILLETGPLAADGRVRWVCWVISPLRDRGLLYMSGRDLSHIRQVEAALRQESAYRKAMEDSLSAGVRAIDLEARILHVNPAFCRITGYSADELVGCIPPYPYWLAGDEGRRCHETLIQAMQGAYNEDGYEQVYRRKNGELFYGHLLMSPLIDEYGNHNGWMAALTDASEQQESRQRLMAAHERFVTVVEGLNVAVAVHDAASHELYFSNRLYAEQMAGNLVPDAPCCDVFLWRLIQTQGDFDFELQWGTEGGTRCLAVRRRIVRWVNGCDAEMILLDDITAQREAEQRYQSQLIQMQATSRLVTMGEMASTLAHELNQPLAAIANYQAGCVARIRQGKSSAEALLPVMQKITEQAERAGKVVRRVREFVKQSEPDRRPCLLADIIEATLSIADIEARRLGAVIELQLAADLPAVWVDPILIEQVLLNLIKNGIEAMQQLERPQRVLTITTHQLDARQIRLAIRDRGHGVPESIRGQLFDAFFTTKPDGMGMGLNICRSIIEMHQGQLRLDAAKEGGSVFSITLPVAESVCLSEA</sequence>
<dbReference type="PROSITE" id="PS50112">
    <property type="entry name" value="PAS"/>
    <property type="match status" value="2"/>
</dbReference>
<evidence type="ECO:0000256" key="3">
    <source>
        <dbReference type="ARBA" id="ARBA00022553"/>
    </source>
</evidence>
<accession>A0A845BJW9</accession>
<evidence type="ECO:0000256" key="1">
    <source>
        <dbReference type="ARBA" id="ARBA00000085"/>
    </source>
</evidence>
<dbReference type="GO" id="GO:0006355">
    <property type="term" value="P:regulation of DNA-templated transcription"/>
    <property type="evidence" value="ECO:0007669"/>
    <property type="project" value="InterPro"/>
</dbReference>
<dbReference type="Gene3D" id="1.10.287.130">
    <property type="match status" value="1"/>
</dbReference>